<name>A0A1J5TJN0_9ARCH</name>
<dbReference type="GO" id="GO:0008757">
    <property type="term" value="F:S-adenosylmethionine-dependent methyltransferase activity"/>
    <property type="evidence" value="ECO:0007669"/>
    <property type="project" value="InterPro"/>
</dbReference>
<dbReference type="Proteomes" id="UP000183080">
    <property type="component" value="Unassembled WGS sequence"/>
</dbReference>
<dbReference type="Pfam" id="PF08241">
    <property type="entry name" value="Methyltransf_11"/>
    <property type="match status" value="1"/>
</dbReference>
<dbReference type="STRING" id="1888995.BD935_00130"/>
<evidence type="ECO:0000313" key="3">
    <source>
        <dbReference type="Proteomes" id="UP000183080"/>
    </source>
</evidence>
<dbReference type="InterPro" id="IPR013216">
    <property type="entry name" value="Methyltransf_11"/>
</dbReference>
<organism evidence="2 3">
    <name type="scientific">Marine Group III euryarchaeote CG-Epi1</name>
    <dbReference type="NCBI Taxonomy" id="1888995"/>
    <lineage>
        <taxon>Archaea</taxon>
        <taxon>Methanobacteriati</taxon>
        <taxon>Thermoplasmatota</taxon>
        <taxon>Thermoplasmata</taxon>
        <taxon>Candidatus Thermoprofundales</taxon>
    </lineage>
</organism>
<evidence type="ECO:0000259" key="1">
    <source>
        <dbReference type="Pfam" id="PF08241"/>
    </source>
</evidence>
<dbReference type="CDD" id="cd02440">
    <property type="entry name" value="AdoMet_MTases"/>
    <property type="match status" value="1"/>
</dbReference>
<protein>
    <recommendedName>
        <fullName evidence="1">Methyltransferase type 11 domain-containing protein</fullName>
    </recommendedName>
</protein>
<dbReference type="Gene3D" id="3.40.50.150">
    <property type="entry name" value="Vaccinia Virus protein VP39"/>
    <property type="match status" value="1"/>
</dbReference>
<accession>A0A1J5TJN0</accession>
<dbReference type="AlphaFoldDB" id="A0A1J5TJN0"/>
<reference evidence="2 3" key="1">
    <citation type="submission" date="2016-08" db="EMBL/GenBank/DDBJ databases">
        <title>New Insights into Marine Group III Euryarchaeota, from dark to light.</title>
        <authorList>
            <person name="Haro-Moreno J.M."/>
            <person name="Rodriguez-Valera F."/>
            <person name="Lopez-Garcia P."/>
            <person name="Moreira D."/>
            <person name="Martin-Cuadrado A.B."/>
        </authorList>
    </citation>
    <scope>NUCLEOTIDE SEQUENCE [LARGE SCALE GENOMIC DNA]</scope>
    <source>
        <strain evidence="2">CG-Epi1</strain>
    </source>
</reference>
<comment type="caution">
    <text evidence="2">The sequence shown here is derived from an EMBL/GenBank/DDBJ whole genome shotgun (WGS) entry which is preliminary data.</text>
</comment>
<gene>
    <name evidence="2" type="ORF">BD935_00130</name>
</gene>
<proteinExistence type="predicted"/>
<feature type="domain" description="Methyltransferase type 11" evidence="1">
    <location>
        <begin position="102"/>
        <end position="199"/>
    </location>
</feature>
<dbReference type="InterPro" id="IPR029063">
    <property type="entry name" value="SAM-dependent_MTases_sf"/>
</dbReference>
<sequence length="288" mass="33283">MQIQIQHPSTGKTKSFNYSHFLANKDLEFDKEILVDCNRGVYDFIAKGDEIIVDKHEIYDKEKAVSFDKGRRYEGIKENKKTNQFAFFKKIINEQGTDGPVLSVGCGTMYWEKRLDSDLVFFPLDISKHMLREAIDKHRTKFGIHANGANLPFADNEFSLSFCIDSLPENFYGNKHAQNTRKKILLEMNRVTKPGGKILLLLPNSMKTKFINTVKLKKFRGIPNDEYGFSPNNLNNELIDLGFDIEHFSYRMSLGPFRSQRLINSWNSLISFFRINFLGSIFAVIKVK</sequence>
<dbReference type="EMBL" id="MIZA01000001">
    <property type="protein sequence ID" value="OIR21177.1"/>
    <property type="molecule type" value="Genomic_DNA"/>
</dbReference>
<dbReference type="SUPFAM" id="SSF53335">
    <property type="entry name" value="S-adenosyl-L-methionine-dependent methyltransferases"/>
    <property type="match status" value="1"/>
</dbReference>
<evidence type="ECO:0000313" key="2">
    <source>
        <dbReference type="EMBL" id="OIR21177.1"/>
    </source>
</evidence>